<feature type="repeat" description="ANK" evidence="3">
    <location>
        <begin position="235"/>
        <end position="269"/>
    </location>
</feature>
<dbReference type="STRING" id="1810919.A0A3D8S5M5"/>
<dbReference type="OrthoDB" id="4464097at2759"/>
<dbReference type="Pfam" id="PF12796">
    <property type="entry name" value="Ank_2"/>
    <property type="match status" value="4"/>
</dbReference>
<dbReference type="PROSITE" id="PS50088">
    <property type="entry name" value="ANK_REPEAT"/>
    <property type="match status" value="4"/>
</dbReference>
<evidence type="ECO:0000256" key="1">
    <source>
        <dbReference type="ARBA" id="ARBA00022737"/>
    </source>
</evidence>
<keyword evidence="1" id="KW-0677">Repeat</keyword>
<dbReference type="GeneID" id="38115540"/>
<dbReference type="PANTHER" id="PTHR24198:SF165">
    <property type="entry name" value="ANKYRIN REPEAT-CONTAINING PROTEIN-RELATED"/>
    <property type="match status" value="1"/>
</dbReference>
<feature type="repeat" description="ANK" evidence="3">
    <location>
        <begin position="89"/>
        <end position="121"/>
    </location>
</feature>
<feature type="domain" description="F-box" evidence="4">
    <location>
        <begin position="3"/>
        <end position="48"/>
    </location>
</feature>
<sequence length="745" mass="81842">MATFRLFDLPEELVIAVASELPKGDLVRFSRTSNEANRIGQLMLYGRLSPDEINQHVFKWADGKNCPKPVMQVLQRYQQQVAIQKDLDLATDALHLACREGHLNILKALLDLGVSPKYRLESTPIVELAYKYGQPEIMKALFDAGATLDDPSFHRDYTLFCRDFTEVQVCEGEPDPQRWVSTARLLIEHGLNIRQVDQDGLNFLHRTCKRTDLAAASYAELLVRLGLDPNGRDAGGKTPLEHAIYQGSRSFRTERALLAHGADPGIRCSDGRLPIAAAMDSMGNPLQAIECLLDAGSPWDNAAALKFMRHKLPMAGHHVPYFPRFLSLWKARASPEDYTDPDVLFCAAAAVGDLPFLRELLRRGDVHVNCIINGTTALIAATRAGQDKAIALLVHHVSCFSHRDWYTRSALHIAIMQGKKERVRLLLPHCESELTGRLGSSPKTLLATAVELASPAIVAQLLDALSANERAPVSRFKSPRPTRAQDAATFALSTAVRLGKRDTTRVILSYTSLAQPAFCAASIVSDTLLHNEDLALELMEWGASCGPSKDGRYTALMVAVANNRRKAVQALLRRGVDLKAKSTLGATALTLAVEGNQPDIVRWLLHAGASSSDPMHFASHVEMRAYERRPAGRQGSAPISRESMFLYAVRNGRLELVKVLIPYSDITQTQQDSGLNALQLAAKAGYRGLINVLLETSKFDLKYKDRSGKTAYDYAKARRGLAPYLAAKLSPTSSGSAKRVAGISK</sequence>
<dbReference type="PROSITE" id="PS50297">
    <property type="entry name" value="ANK_REP_REGION"/>
    <property type="match status" value="2"/>
</dbReference>
<dbReference type="InterPro" id="IPR036770">
    <property type="entry name" value="Ankyrin_rpt-contain_sf"/>
</dbReference>
<accession>A0A3D8S5M5</accession>
<dbReference type="RefSeq" id="XP_026604666.1">
    <property type="nucleotide sequence ID" value="XM_026747186.1"/>
</dbReference>
<proteinExistence type="predicted"/>
<dbReference type="AlphaFoldDB" id="A0A3D8S5M5"/>
<evidence type="ECO:0000313" key="6">
    <source>
        <dbReference type="Proteomes" id="UP000256690"/>
    </source>
</evidence>
<dbReference type="SUPFAM" id="SSF48403">
    <property type="entry name" value="Ankyrin repeat"/>
    <property type="match status" value="2"/>
</dbReference>
<comment type="caution">
    <text evidence="5">The sequence shown here is derived from an EMBL/GenBank/DDBJ whole genome shotgun (WGS) entry which is preliminary data.</text>
</comment>
<gene>
    <name evidence="5" type="ORF">DSM5745_05170</name>
</gene>
<evidence type="ECO:0000313" key="5">
    <source>
        <dbReference type="EMBL" id="RDW81613.1"/>
    </source>
</evidence>
<keyword evidence="2 3" id="KW-0040">ANK repeat</keyword>
<evidence type="ECO:0000256" key="3">
    <source>
        <dbReference type="PROSITE-ProRule" id="PRU00023"/>
    </source>
</evidence>
<feature type="repeat" description="ANK" evidence="3">
    <location>
        <begin position="584"/>
        <end position="610"/>
    </location>
</feature>
<organism evidence="5 6">
    <name type="scientific">Aspergillus mulundensis</name>
    <dbReference type="NCBI Taxonomy" id="1810919"/>
    <lineage>
        <taxon>Eukaryota</taxon>
        <taxon>Fungi</taxon>
        <taxon>Dikarya</taxon>
        <taxon>Ascomycota</taxon>
        <taxon>Pezizomycotina</taxon>
        <taxon>Eurotiomycetes</taxon>
        <taxon>Eurotiomycetidae</taxon>
        <taxon>Eurotiales</taxon>
        <taxon>Aspergillaceae</taxon>
        <taxon>Aspergillus</taxon>
        <taxon>Aspergillus subgen. Nidulantes</taxon>
    </lineage>
</organism>
<evidence type="ECO:0000259" key="4">
    <source>
        <dbReference type="PROSITE" id="PS50181"/>
    </source>
</evidence>
<reference evidence="5 6" key="1">
    <citation type="journal article" date="2018" name="IMA Fungus">
        <title>IMA Genome-F 9: Draft genome sequence of Annulohypoxylon stygium, Aspergillus mulundensis, Berkeleyomyces basicola (syn. Thielaviopsis basicola), Ceratocystis smalleyi, two Cercospora beticola strains, Coleophoma cylindrospora, Fusarium fracticaudum, Phialophora cf. hyalina, and Morchella septimelata.</title>
        <authorList>
            <person name="Wingfield B.D."/>
            <person name="Bills G.F."/>
            <person name="Dong Y."/>
            <person name="Huang W."/>
            <person name="Nel W.J."/>
            <person name="Swalarsk-Parry B.S."/>
            <person name="Vaghefi N."/>
            <person name="Wilken P.M."/>
            <person name="An Z."/>
            <person name="de Beer Z.W."/>
            <person name="De Vos L."/>
            <person name="Chen L."/>
            <person name="Duong T.A."/>
            <person name="Gao Y."/>
            <person name="Hammerbacher A."/>
            <person name="Kikkert J.R."/>
            <person name="Li Y."/>
            <person name="Li H."/>
            <person name="Li K."/>
            <person name="Li Q."/>
            <person name="Liu X."/>
            <person name="Ma X."/>
            <person name="Naidoo K."/>
            <person name="Pethybridge S.J."/>
            <person name="Sun J."/>
            <person name="Steenkamp E.T."/>
            <person name="van der Nest M.A."/>
            <person name="van Wyk S."/>
            <person name="Wingfield M.J."/>
            <person name="Xiong C."/>
            <person name="Yue Q."/>
            <person name="Zhang X."/>
        </authorList>
    </citation>
    <scope>NUCLEOTIDE SEQUENCE [LARGE SCALE GENOMIC DNA]</scope>
    <source>
        <strain evidence="5 6">DSM 5745</strain>
    </source>
</reference>
<dbReference type="PANTHER" id="PTHR24198">
    <property type="entry name" value="ANKYRIN REPEAT AND PROTEIN KINASE DOMAIN-CONTAINING PROTEIN"/>
    <property type="match status" value="1"/>
</dbReference>
<protein>
    <recommendedName>
        <fullName evidence="4">F-box domain-containing protein</fullName>
    </recommendedName>
</protein>
<feature type="repeat" description="ANK" evidence="3">
    <location>
        <begin position="551"/>
        <end position="583"/>
    </location>
</feature>
<evidence type="ECO:0000256" key="2">
    <source>
        <dbReference type="ARBA" id="ARBA00023043"/>
    </source>
</evidence>
<dbReference type="Proteomes" id="UP000256690">
    <property type="component" value="Unassembled WGS sequence"/>
</dbReference>
<dbReference type="InterPro" id="IPR001810">
    <property type="entry name" value="F-box_dom"/>
</dbReference>
<dbReference type="InterPro" id="IPR002110">
    <property type="entry name" value="Ankyrin_rpt"/>
</dbReference>
<dbReference type="SMART" id="SM00248">
    <property type="entry name" value="ANK"/>
    <property type="match status" value="12"/>
</dbReference>
<name>A0A3D8S5M5_9EURO</name>
<dbReference type="EMBL" id="PVWQ01000005">
    <property type="protein sequence ID" value="RDW81613.1"/>
    <property type="molecule type" value="Genomic_DNA"/>
</dbReference>
<dbReference type="Gene3D" id="1.25.40.20">
    <property type="entry name" value="Ankyrin repeat-containing domain"/>
    <property type="match status" value="5"/>
</dbReference>
<keyword evidence="6" id="KW-1185">Reference proteome</keyword>
<dbReference type="PROSITE" id="PS50181">
    <property type="entry name" value="FBOX"/>
    <property type="match status" value="1"/>
</dbReference>